<name>A0AA88AGT4_FICCA</name>
<dbReference type="EMBL" id="BTGU01000021">
    <property type="protein sequence ID" value="GMN45673.1"/>
    <property type="molecule type" value="Genomic_DNA"/>
</dbReference>
<gene>
    <name evidence="2" type="ORF">TIFTF001_014864</name>
</gene>
<dbReference type="GO" id="GO:0003723">
    <property type="term" value="F:RNA binding"/>
    <property type="evidence" value="ECO:0007669"/>
    <property type="project" value="InterPro"/>
</dbReference>
<evidence type="ECO:0000313" key="3">
    <source>
        <dbReference type="Proteomes" id="UP001187192"/>
    </source>
</evidence>
<dbReference type="Gene3D" id="1.25.40.10">
    <property type="entry name" value="Tetratricopeptide repeat domain"/>
    <property type="match status" value="1"/>
</dbReference>
<dbReference type="InterPro" id="IPR011990">
    <property type="entry name" value="TPR-like_helical_dom_sf"/>
</dbReference>
<dbReference type="PANTHER" id="PTHR47926">
    <property type="entry name" value="PENTATRICOPEPTIDE REPEAT-CONTAINING PROTEIN"/>
    <property type="match status" value="1"/>
</dbReference>
<evidence type="ECO:0000256" key="1">
    <source>
        <dbReference type="ARBA" id="ARBA00022737"/>
    </source>
</evidence>
<dbReference type="FunFam" id="1.25.40.10:FF:000090">
    <property type="entry name" value="Pentatricopeptide repeat-containing protein, chloroplastic"/>
    <property type="match status" value="1"/>
</dbReference>
<dbReference type="InterPro" id="IPR002885">
    <property type="entry name" value="PPR_rpt"/>
</dbReference>
<dbReference type="Proteomes" id="UP001187192">
    <property type="component" value="Unassembled WGS sequence"/>
</dbReference>
<keyword evidence="3" id="KW-1185">Reference proteome</keyword>
<dbReference type="PANTHER" id="PTHR47926:SF537">
    <property type="entry name" value="PENTACOTRIPEPTIDE-REPEAT REGION OF PRORP DOMAIN-CONTAINING PROTEIN"/>
    <property type="match status" value="1"/>
</dbReference>
<protein>
    <recommendedName>
        <fullName evidence="4">Pentatricopeptide repeat-containing protein</fullName>
    </recommendedName>
</protein>
<dbReference type="GO" id="GO:0009451">
    <property type="term" value="P:RNA modification"/>
    <property type="evidence" value="ECO:0007669"/>
    <property type="project" value="InterPro"/>
</dbReference>
<dbReference type="SUPFAM" id="SSF48452">
    <property type="entry name" value="TPR-like"/>
    <property type="match status" value="1"/>
</dbReference>
<organism evidence="2 3">
    <name type="scientific">Ficus carica</name>
    <name type="common">Common fig</name>
    <dbReference type="NCBI Taxonomy" id="3494"/>
    <lineage>
        <taxon>Eukaryota</taxon>
        <taxon>Viridiplantae</taxon>
        <taxon>Streptophyta</taxon>
        <taxon>Embryophyta</taxon>
        <taxon>Tracheophyta</taxon>
        <taxon>Spermatophyta</taxon>
        <taxon>Magnoliopsida</taxon>
        <taxon>eudicotyledons</taxon>
        <taxon>Gunneridae</taxon>
        <taxon>Pentapetalae</taxon>
        <taxon>rosids</taxon>
        <taxon>fabids</taxon>
        <taxon>Rosales</taxon>
        <taxon>Moraceae</taxon>
        <taxon>Ficeae</taxon>
        <taxon>Ficus</taxon>
    </lineage>
</organism>
<dbReference type="Pfam" id="PF20431">
    <property type="entry name" value="E_motif"/>
    <property type="match status" value="1"/>
</dbReference>
<sequence length="199" mass="22465">MKESRLKPDNVTFLGLLTACTHAGLIEQGLKFFDSTKADYGITLDIEHHTCVVDLFCRSGRVKDAYESILGMEMVPNAVIWGTLLSASSTHLDVELAECCLTKLLELEPENYRNYVLVSNLYASVGKWEEASKVRNLMKDRKLKKEVACSCIAVKNELHKFLVGDTSHPRWNEIFRIVNELAIHLTSADQDLTLDFEIS</sequence>
<evidence type="ECO:0000313" key="2">
    <source>
        <dbReference type="EMBL" id="GMN45673.1"/>
    </source>
</evidence>
<accession>A0AA88AGT4</accession>
<keyword evidence="1" id="KW-0677">Repeat</keyword>
<dbReference type="InterPro" id="IPR046960">
    <property type="entry name" value="PPR_At4g14850-like_plant"/>
</dbReference>
<proteinExistence type="predicted"/>
<dbReference type="PROSITE" id="PS51257">
    <property type="entry name" value="PROKAR_LIPOPROTEIN"/>
    <property type="match status" value="1"/>
</dbReference>
<dbReference type="AlphaFoldDB" id="A0AA88AGT4"/>
<dbReference type="InterPro" id="IPR046848">
    <property type="entry name" value="E_motif"/>
</dbReference>
<comment type="caution">
    <text evidence="2">The sequence shown here is derived from an EMBL/GenBank/DDBJ whole genome shotgun (WGS) entry which is preliminary data.</text>
</comment>
<dbReference type="Gramene" id="FCD_00018226-RA">
    <property type="protein sequence ID" value="FCD_00018226-RA:cds"/>
    <property type="gene ID" value="FCD_00018226"/>
</dbReference>
<dbReference type="Pfam" id="PF01535">
    <property type="entry name" value="PPR"/>
    <property type="match status" value="1"/>
</dbReference>
<evidence type="ECO:0008006" key="4">
    <source>
        <dbReference type="Google" id="ProtNLM"/>
    </source>
</evidence>
<reference evidence="2" key="1">
    <citation type="submission" date="2023-07" db="EMBL/GenBank/DDBJ databases">
        <title>draft genome sequence of fig (Ficus carica).</title>
        <authorList>
            <person name="Takahashi T."/>
            <person name="Nishimura K."/>
        </authorList>
    </citation>
    <scope>NUCLEOTIDE SEQUENCE</scope>
</reference>